<dbReference type="HOGENOM" id="CLU_571281_0_0_1"/>
<sequence length="409" mass="45753">MLLPDVKCKDFDGLLWFFYESGYSWSDEADTSMNEIWNSVLLLAEEFEMEQVARVACHALARARALNDILKISLYVRHKMPDDWVMEAIKHTICRKEPLTLSEARLVKGDMAALLARSREECLMGSLDPAPCSQPTCSICSIVTPGAKAICHKGIHICRNTGNLMPHAMPCTSTPTPRDIAARCAKRLIATFKVESPRKMGNAILESRSRLWGCQSGDIFLQVEGHLFRMHSYHLKRASLVFSDMFRLPTSPANSEEGATENDPVVLDVKAEDFENLLWFFYDSPYEWSPTPDPTSLPKWESVLKLADIFDMRDASVVALHALDRAGTLCDVRKIALSVKLGLGRNWAWASIKRLCTREEAVTIEEACEMGPAMTASIALARETLLKKGKKGKVEETLRSCIPDIGVDK</sequence>
<dbReference type="Proteomes" id="UP000007431">
    <property type="component" value="Unassembled WGS sequence"/>
</dbReference>
<evidence type="ECO:0000313" key="3">
    <source>
        <dbReference type="Proteomes" id="UP000007431"/>
    </source>
</evidence>
<dbReference type="EMBL" id="GL377302">
    <property type="protein sequence ID" value="EFJ02714.1"/>
    <property type="molecule type" value="Genomic_DNA"/>
</dbReference>
<dbReference type="PROSITE" id="PS50097">
    <property type="entry name" value="BTB"/>
    <property type="match status" value="1"/>
</dbReference>
<name>D8PL70_SCHCM</name>
<reference evidence="2 3" key="1">
    <citation type="journal article" date="2010" name="Nat. Biotechnol.">
        <title>Genome sequence of the model mushroom Schizophyllum commune.</title>
        <authorList>
            <person name="Ohm R.A."/>
            <person name="de Jong J.F."/>
            <person name="Lugones L.G."/>
            <person name="Aerts A."/>
            <person name="Kothe E."/>
            <person name="Stajich J.E."/>
            <person name="de Vries R.P."/>
            <person name="Record E."/>
            <person name="Levasseur A."/>
            <person name="Baker S.E."/>
            <person name="Bartholomew K.A."/>
            <person name="Coutinho P.M."/>
            <person name="Erdmann S."/>
            <person name="Fowler T.J."/>
            <person name="Gathman A.C."/>
            <person name="Lombard V."/>
            <person name="Henrissat B."/>
            <person name="Knabe N."/>
            <person name="Kuees U."/>
            <person name="Lilly W.W."/>
            <person name="Lindquist E."/>
            <person name="Lucas S."/>
            <person name="Magnuson J.K."/>
            <person name="Piumi F."/>
            <person name="Raudaskoski M."/>
            <person name="Salamov A."/>
            <person name="Schmutz J."/>
            <person name="Schwarze F.W.M.R."/>
            <person name="vanKuyk P.A."/>
            <person name="Horton J.S."/>
            <person name="Grigoriev I.V."/>
            <person name="Woesten H.A.B."/>
        </authorList>
    </citation>
    <scope>NUCLEOTIDE SEQUENCE [LARGE SCALE GENOMIC DNA]</scope>
    <source>
        <strain evidence="3">H4-8 / FGSC 9210</strain>
    </source>
</reference>
<dbReference type="VEuPathDB" id="FungiDB:SCHCODRAFT_02143194"/>
<protein>
    <recommendedName>
        <fullName evidence="1">BTB domain-containing protein</fullName>
    </recommendedName>
</protein>
<dbReference type="GeneID" id="9594980"/>
<dbReference type="SUPFAM" id="SSF54695">
    <property type="entry name" value="POZ domain"/>
    <property type="match status" value="1"/>
</dbReference>
<proteinExistence type="predicted"/>
<dbReference type="InParanoid" id="D8PL70"/>
<dbReference type="InterPro" id="IPR000210">
    <property type="entry name" value="BTB/POZ_dom"/>
</dbReference>
<accession>D8PL70</accession>
<evidence type="ECO:0000259" key="1">
    <source>
        <dbReference type="PROSITE" id="PS50097"/>
    </source>
</evidence>
<evidence type="ECO:0000313" key="2">
    <source>
        <dbReference type="EMBL" id="EFJ02714.1"/>
    </source>
</evidence>
<feature type="domain" description="BTB" evidence="1">
    <location>
        <begin position="217"/>
        <end position="290"/>
    </location>
</feature>
<dbReference type="KEGG" id="scm:SCHCO_02143194"/>
<dbReference type="InterPro" id="IPR011333">
    <property type="entry name" value="SKP1/BTB/POZ_sf"/>
</dbReference>
<gene>
    <name evidence="2" type="ORF">SCHCODRAFT_231861</name>
</gene>
<dbReference type="RefSeq" id="XP_003037616.1">
    <property type="nucleotide sequence ID" value="XM_003037570.1"/>
</dbReference>
<dbReference type="Gene3D" id="3.30.710.10">
    <property type="entry name" value="Potassium Channel Kv1.1, Chain A"/>
    <property type="match status" value="1"/>
</dbReference>
<dbReference type="Pfam" id="PF00651">
    <property type="entry name" value="BTB"/>
    <property type="match status" value="1"/>
</dbReference>
<dbReference type="AlphaFoldDB" id="D8PL70"/>
<organism evidence="3">
    <name type="scientific">Schizophyllum commune (strain H4-8 / FGSC 9210)</name>
    <name type="common">Split gill fungus</name>
    <dbReference type="NCBI Taxonomy" id="578458"/>
    <lineage>
        <taxon>Eukaryota</taxon>
        <taxon>Fungi</taxon>
        <taxon>Dikarya</taxon>
        <taxon>Basidiomycota</taxon>
        <taxon>Agaricomycotina</taxon>
        <taxon>Agaricomycetes</taxon>
        <taxon>Agaricomycetidae</taxon>
        <taxon>Agaricales</taxon>
        <taxon>Schizophyllaceae</taxon>
        <taxon>Schizophyllum</taxon>
    </lineage>
</organism>
<keyword evidence="3" id="KW-1185">Reference proteome</keyword>
<dbReference type="OrthoDB" id="3223751at2759"/>